<gene>
    <name evidence="2" type="ORF">BST99_05915</name>
</gene>
<keyword evidence="1" id="KW-0732">Signal</keyword>
<reference evidence="3" key="1">
    <citation type="submission" date="2016-11" db="EMBL/GenBank/DDBJ databases">
        <title>Trade-off between light-utilization and light-protection in marine flavobacteria.</title>
        <authorList>
            <person name="Kumagai Y."/>
            <person name="Yoshizawa S."/>
            <person name="Kogure K."/>
        </authorList>
    </citation>
    <scope>NUCLEOTIDE SEQUENCE [LARGE SCALE GENOMIC DNA]</scope>
    <source>
        <strain evidence="3">SG-18</strain>
    </source>
</reference>
<proteinExistence type="predicted"/>
<dbReference type="Proteomes" id="UP000239366">
    <property type="component" value="Unassembled WGS sequence"/>
</dbReference>
<protein>
    <recommendedName>
        <fullName evidence="4">DUF4488 domain-containing protein</fullName>
    </recommendedName>
</protein>
<dbReference type="RefSeq" id="WP_105000988.1">
    <property type="nucleotide sequence ID" value="NZ_MQVX01000001.1"/>
</dbReference>
<accession>A0A2S7T6N3</accession>
<comment type="caution">
    <text evidence="2">The sequence shown here is derived from an EMBL/GenBank/DDBJ whole genome shotgun (WGS) entry which is preliminary data.</text>
</comment>
<feature type="signal peptide" evidence="1">
    <location>
        <begin position="1"/>
        <end position="20"/>
    </location>
</feature>
<evidence type="ECO:0000313" key="3">
    <source>
        <dbReference type="Proteomes" id="UP000239366"/>
    </source>
</evidence>
<keyword evidence="3" id="KW-1185">Reference proteome</keyword>
<evidence type="ECO:0008006" key="4">
    <source>
        <dbReference type="Google" id="ProtNLM"/>
    </source>
</evidence>
<name>A0A2S7T6N3_9FLAO</name>
<dbReference type="AlphaFoldDB" id="A0A2S7T6N3"/>
<feature type="chain" id="PRO_5015460323" description="DUF4488 domain-containing protein" evidence="1">
    <location>
        <begin position="21"/>
        <end position="159"/>
    </location>
</feature>
<organism evidence="2 3">
    <name type="scientific">Aureicoccus marinus</name>
    <dbReference type="NCBI Taxonomy" id="754435"/>
    <lineage>
        <taxon>Bacteria</taxon>
        <taxon>Pseudomonadati</taxon>
        <taxon>Bacteroidota</taxon>
        <taxon>Flavobacteriia</taxon>
        <taxon>Flavobacteriales</taxon>
        <taxon>Flavobacteriaceae</taxon>
        <taxon>Aureicoccus</taxon>
    </lineage>
</organism>
<sequence length="159" mass="18255">MSKKLLPVLGSGLLVLLALTGFTPQDSINWKEVVIGDWYEIGHTYIVEDGNEPIQISTRFEIAFTPDNMYVYNAYLGQFTRIGKYNVQGNQMFFIDSSTNDTLSRFRILGNELKFKIRNSNSIYSFTRYKGPNGLSEFIKGDIDSLTYRKALQKRIVEE</sequence>
<evidence type="ECO:0000313" key="2">
    <source>
        <dbReference type="EMBL" id="PQJ15334.1"/>
    </source>
</evidence>
<dbReference type="EMBL" id="MQVX01000001">
    <property type="protein sequence ID" value="PQJ15334.1"/>
    <property type="molecule type" value="Genomic_DNA"/>
</dbReference>
<evidence type="ECO:0000256" key="1">
    <source>
        <dbReference type="SAM" id="SignalP"/>
    </source>
</evidence>